<reference evidence="3" key="1">
    <citation type="submission" date="2018-12" db="EMBL/GenBank/DDBJ databases">
        <title>Genome sequence of Microcystis aeruginosa NIES-4285.</title>
        <authorList>
            <person name="Tanabe Y."/>
        </authorList>
    </citation>
    <scope>NUCLEOTIDE SEQUENCE [LARGE SCALE GENOMIC DNA]</scope>
    <source>
        <strain evidence="3">NIES-4285</strain>
    </source>
</reference>
<protein>
    <recommendedName>
        <fullName evidence="4">Glycosyltransferase RgtA/B/C/D-like domain-containing protein</fullName>
    </recommendedName>
</protein>
<dbReference type="AlphaFoldDB" id="A0A402DIE8"/>
<feature type="transmembrane region" description="Helical" evidence="1">
    <location>
        <begin position="68"/>
        <end position="89"/>
    </location>
</feature>
<organism evidence="2 3">
    <name type="scientific">Microcystis aeruginosa NIES-4285</name>
    <dbReference type="NCBI Taxonomy" id="2497681"/>
    <lineage>
        <taxon>Bacteria</taxon>
        <taxon>Bacillati</taxon>
        <taxon>Cyanobacteriota</taxon>
        <taxon>Cyanophyceae</taxon>
        <taxon>Oscillatoriophycideae</taxon>
        <taxon>Chroococcales</taxon>
        <taxon>Microcystaceae</taxon>
        <taxon>Microcystis</taxon>
    </lineage>
</organism>
<evidence type="ECO:0008006" key="4">
    <source>
        <dbReference type="Google" id="ProtNLM"/>
    </source>
</evidence>
<dbReference type="Proteomes" id="UP000289660">
    <property type="component" value="Unassembled WGS sequence"/>
</dbReference>
<comment type="caution">
    <text evidence="2">The sequence shown here is derived from an EMBL/GenBank/DDBJ whole genome shotgun (WGS) entry which is preliminary data.</text>
</comment>
<dbReference type="Pfam" id="PF14897">
    <property type="entry name" value="EpsG"/>
    <property type="match status" value="1"/>
</dbReference>
<dbReference type="EMBL" id="BIFY01000095">
    <property type="protein sequence ID" value="GCE61925.1"/>
    <property type="molecule type" value="Genomic_DNA"/>
</dbReference>
<feature type="transmembrane region" description="Helical" evidence="1">
    <location>
        <begin position="109"/>
        <end position="129"/>
    </location>
</feature>
<feature type="transmembrane region" description="Helical" evidence="1">
    <location>
        <begin position="24"/>
        <end position="47"/>
    </location>
</feature>
<name>A0A402DIE8_MICAE</name>
<keyword evidence="1" id="KW-0812">Transmembrane</keyword>
<feature type="transmembrane region" description="Helical" evidence="1">
    <location>
        <begin position="262"/>
        <end position="285"/>
    </location>
</feature>
<sequence length="460" mass="52273">MIKMLTQERVLAAKKVQNLSNYSIVVLFFALAVWVVVPIVGIFPLLLSVQLNLLKPGKKSKSEIFLNNLLLILVVFTVSVFFSSVSVKLDLIGYIADYQQLDRLTPFEAAESYGAGFEFIIYLLAYPVYYLTNGAAYAFLFNHALIINTLVVFVISKRLSAKYYPILLMLVFSTPAYYFQMQVMRHALSNTFLMAAIATIESSGISFFVFSFLSAFSHFSNFIYVAILVFLRIITKPQISFLKIFNLKNIKIRKNKKTNRMLAISILGLIFIVALLGFSMGTSFLNHIISFVQGLGFSDIARSVETRSIYYEKYNEGGDLRNIFTIYCLFIGIGGLISILDKQNISTQKLALTIIFLIQFIVYVFVVTTGFAGRACYLLFSMNGIFYALIIESKLTKIKILNVMVFSFVGLIFMHYIRNFLIQLAQGWLMGEEHIFFGGQPLQMNLFDYIKFFIDATPID</sequence>
<evidence type="ECO:0000313" key="3">
    <source>
        <dbReference type="Proteomes" id="UP000289660"/>
    </source>
</evidence>
<feature type="transmembrane region" description="Helical" evidence="1">
    <location>
        <begin position="323"/>
        <end position="340"/>
    </location>
</feature>
<feature type="transmembrane region" description="Helical" evidence="1">
    <location>
        <begin position="400"/>
        <end position="417"/>
    </location>
</feature>
<keyword evidence="1" id="KW-0472">Membrane</keyword>
<dbReference type="InterPro" id="IPR049458">
    <property type="entry name" value="EpsG-like"/>
</dbReference>
<feature type="transmembrane region" description="Helical" evidence="1">
    <location>
        <begin position="136"/>
        <end position="155"/>
    </location>
</feature>
<keyword evidence="1" id="KW-1133">Transmembrane helix</keyword>
<gene>
    <name evidence="2" type="ORF">MiAbB_03868</name>
</gene>
<evidence type="ECO:0000256" key="1">
    <source>
        <dbReference type="SAM" id="Phobius"/>
    </source>
</evidence>
<accession>A0A402DIE8</accession>
<proteinExistence type="predicted"/>
<feature type="transmembrane region" description="Helical" evidence="1">
    <location>
        <begin position="352"/>
        <end position="380"/>
    </location>
</feature>
<feature type="transmembrane region" description="Helical" evidence="1">
    <location>
        <begin position="222"/>
        <end position="242"/>
    </location>
</feature>
<evidence type="ECO:0000313" key="2">
    <source>
        <dbReference type="EMBL" id="GCE61925.1"/>
    </source>
</evidence>
<feature type="transmembrane region" description="Helical" evidence="1">
    <location>
        <begin position="161"/>
        <end position="179"/>
    </location>
</feature>